<dbReference type="EMBL" id="CALNXI010001792">
    <property type="protein sequence ID" value="CAH3177157.1"/>
    <property type="molecule type" value="Genomic_DNA"/>
</dbReference>
<evidence type="ECO:0000313" key="2">
    <source>
        <dbReference type="Proteomes" id="UP001159427"/>
    </source>
</evidence>
<comment type="caution">
    <text evidence="1">The sequence shown here is derived from an EMBL/GenBank/DDBJ whole genome shotgun (WGS) entry which is preliminary data.</text>
</comment>
<gene>
    <name evidence="1" type="ORF">PEVE_00011026</name>
</gene>
<reference evidence="1 2" key="1">
    <citation type="submission" date="2022-05" db="EMBL/GenBank/DDBJ databases">
        <authorList>
            <consortium name="Genoscope - CEA"/>
            <person name="William W."/>
        </authorList>
    </citation>
    <scope>NUCLEOTIDE SEQUENCE [LARGE SCALE GENOMIC DNA]</scope>
</reference>
<keyword evidence="2" id="KW-1185">Reference proteome</keyword>
<protein>
    <submittedName>
        <fullName evidence="1">Uncharacterized protein</fullName>
    </submittedName>
</protein>
<dbReference type="Proteomes" id="UP001159427">
    <property type="component" value="Unassembled WGS sequence"/>
</dbReference>
<evidence type="ECO:0000313" key="1">
    <source>
        <dbReference type="EMBL" id="CAH3177157.1"/>
    </source>
</evidence>
<feature type="non-terminal residue" evidence="1">
    <location>
        <position position="1"/>
    </location>
</feature>
<proteinExistence type="predicted"/>
<name>A0ABN8RIJ6_9CNID</name>
<sequence>SQICPSDNPFKRSYVRIKTFDGKYWHAIPSDSLSGSCYTDNSLCVKTRCCGSKPSVGQRDITEPGRRTIFKVHCERNMWYKGKGGHVVMFELLNYDDNGRSKYYLCNADDVSEVFPKHFATQDINNNFGQCMWILHQYRGSVVGLEPLVVWKWTSFDDNGYGLVRHGLYKSGFLWSETDTGVKVEDRPTPYFDDTYTLEMGKLMI</sequence>
<accession>A0ABN8RIJ6</accession>
<organism evidence="1 2">
    <name type="scientific">Porites evermanni</name>
    <dbReference type="NCBI Taxonomy" id="104178"/>
    <lineage>
        <taxon>Eukaryota</taxon>
        <taxon>Metazoa</taxon>
        <taxon>Cnidaria</taxon>
        <taxon>Anthozoa</taxon>
        <taxon>Hexacorallia</taxon>
        <taxon>Scleractinia</taxon>
        <taxon>Fungiina</taxon>
        <taxon>Poritidae</taxon>
        <taxon>Porites</taxon>
    </lineage>
</organism>